<dbReference type="GO" id="GO:0071555">
    <property type="term" value="P:cell wall organization"/>
    <property type="evidence" value="ECO:0007669"/>
    <property type="project" value="UniProtKB-KW"/>
</dbReference>
<comment type="subcellular location">
    <subcellularLocation>
        <location evidence="1 14">Cytoplasm</location>
    </subcellularLocation>
</comment>
<organism evidence="18 19">
    <name type="scientific">Candidatus Veblenbacteria bacterium RIFOXYC2_FULL_42_11</name>
    <dbReference type="NCBI Taxonomy" id="1802428"/>
    <lineage>
        <taxon>Bacteria</taxon>
        <taxon>Candidatus Vebleniibacteriota</taxon>
    </lineage>
</organism>
<dbReference type="InterPro" id="IPR050061">
    <property type="entry name" value="MurCDEF_pg_biosynth"/>
</dbReference>
<comment type="similarity">
    <text evidence="14">Belongs to the MurCDEF family.</text>
</comment>
<evidence type="ECO:0000256" key="9">
    <source>
        <dbReference type="ARBA" id="ARBA00022960"/>
    </source>
</evidence>
<keyword evidence="6 14" id="KW-0132">Cell division</keyword>
<protein>
    <recommendedName>
        <fullName evidence="3 14">UDP-N-acetylmuramate--L-alanine ligase</fullName>
        <ecNumber evidence="3 14">6.3.2.8</ecNumber>
    </recommendedName>
    <alternativeName>
        <fullName evidence="14">UDP-N-acetylmuramoyl-L-alanine synthetase</fullName>
    </alternativeName>
</protein>
<dbReference type="GO" id="GO:0008763">
    <property type="term" value="F:UDP-N-acetylmuramate-L-alanine ligase activity"/>
    <property type="evidence" value="ECO:0007669"/>
    <property type="project" value="UniProtKB-UniRule"/>
</dbReference>
<dbReference type="Pfam" id="PF01225">
    <property type="entry name" value="Mur_ligase"/>
    <property type="match status" value="1"/>
</dbReference>
<dbReference type="GO" id="GO:0005524">
    <property type="term" value="F:ATP binding"/>
    <property type="evidence" value="ECO:0007669"/>
    <property type="project" value="UniProtKB-UniRule"/>
</dbReference>
<dbReference type="InterPro" id="IPR004101">
    <property type="entry name" value="Mur_ligase_C"/>
</dbReference>
<dbReference type="InterPro" id="IPR036565">
    <property type="entry name" value="Mur-like_cat_sf"/>
</dbReference>
<evidence type="ECO:0000313" key="18">
    <source>
        <dbReference type="EMBL" id="OHA56470.1"/>
    </source>
</evidence>
<keyword evidence="7 14" id="KW-0547">Nucleotide-binding</keyword>
<dbReference type="GO" id="GO:0005737">
    <property type="term" value="C:cytoplasm"/>
    <property type="evidence" value="ECO:0007669"/>
    <property type="project" value="UniProtKB-SubCell"/>
</dbReference>
<feature type="domain" description="Mur ligase N-terminal catalytic" evidence="15">
    <location>
        <begin position="9"/>
        <end position="109"/>
    </location>
</feature>
<dbReference type="InterPro" id="IPR036615">
    <property type="entry name" value="Mur_ligase_C_dom_sf"/>
</dbReference>
<dbReference type="PANTHER" id="PTHR43445:SF3">
    <property type="entry name" value="UDP-N-ACETYLMURAMATE--L-ALANINE LIGASE"/>
    <property type="match status" value="1"/>
</dbReference>
<evidence type="ECO:0000256" key="13">
    <source>
        <dbReference type="ARBA" id="ARBA00047833"/>
    </source>
</evidence>
<dbReference type="Gene3D" id="3.40.50.720">
    <property type="entry name" value="NAD(P)-binding Rossmann-like Domain"/>
    <property type="match status" value="1"/>
</dbReference>
<feature type="binding site" evidence="14">
    <location>
        <begin position="116"/>
        <end position="122"/>
    </location>
    <ligand>
        <name>ATP</name>
        <dbReference type="ChEBI" id="CHEBI:30616"/>
    </ligand>
</feature>
<dbReference type="STRING" id="1802428.A2441_01635"/>
<comment type="caution">
    <text evidence="18">The sequence shown here is derived from an EMBL/GenBank/DDBJ whole genome shotgun (WGS) entry which is preliminary data.</text>
</comment>
<dbReference type="Gene3D" id="3.40.1190.10">
    <property type="entry name" value="Mur-like, catalytic domain"/>
    <property type="match status" value="1"/>
</dbReference>
<feature type="domain" description="Mur ligase C-terminal" evidence="16">
    <location>
        <begin position="317"/>
        <end position="448"/>
    </location>
</feature>
<evidence type="ECO:0000259" key="15">
    <source>
        <dbReference type="Pfam" id="PF01225"/>
    </source>
</evidence>
<evidence type="ECO:0000259" key="16">
    <source>
        <dbReference type="Pfam" id="PF02875"/>
    </source>
</evidence>
<dbReference type="InterPro" id="IPR013221">
    <property type="entry name" value="Mur_ligase_cen"/>
</dbReference>
<evidence type="ECO:0000256" key="3">
    <source>
        <dbReference type="ARBA" id="ARBA00012211"/>
    </source>
</evidence>
<sequence>MSKFNQAKRIYFIGLKGVGMTALAQLMKSRGVQVWGSDTEEHFFTDKVLAAAGIECEVGFSAKHLDRPIDLVIRSSAYSDDQVEVKAAKEKKIPVLSYAEALGELAGEYKSVAVCGSHGKTTISAMLAHVLKQANLSPSAIVGSAVPQFGGNALVGSGELLVFEADEYQNKLQYFSPQSVILTSIDWDHPDFFPSADDYFATFVTFLKKIPTDGFVVACYDSDNVKEAVDKAGLSPEQILTYGLTDGRLQMVRMWLDEGRWHFSATDGEEYLGEFWLKLVGSHNVANALAVIACARRLGVDLEAIRTGLASFEGTARRFENKGKLTNGITVVDDYAHHPGEIKATLKAARAFYPYKNIRCVFQPHTFSRTQALLADFGKSFAETDEVIVLDTYTSAREKTGEVTSVQLVEEIKKNHTNVIYKPTISEAVNYLMETTNRNNLVLTMGAGDVWQVGDKLIEKFGLLSGSEF</sequence>
<evidence type="ECO:0000259" key="17">
    <source>
        <dbReference type="Pfam" id="PF08245"/>
    </source>
</evidence>
<evidence type="ECO:0000256" key="6">
    <source>
        <dbReference type="ARBA" id="ARBA00022618"/>
    </source>
</evidence>
<evidence type="ECO:0000256" key="1">
    <source>
        <dbReference type="ARBA" id="ARBA00004496"/>
    </source>
</evidence>
<evidence type="ECO:0000256" key="8">
    <source>
        <dbReference type="ARBA" id="ARBA00022840"/>
    </source>
</evidence>
<keyword evidence="4 14" id="KW-0963">Cytoplasm</keyword>
<reference evidence="18 19" key="1">
    <citation type="journal article" date="2016" name="Nat. Commun.">
        <title>Thousands of microbial genomes shed light on interconnected biogeochemical processes in an aquifer system.</title>
        <authorList>
            <person name="Anantharaman K."/>
            <person name="Brown C.T."/>
            <person name="Hug L.A."/>
            <person name="Sharon I."/>
            <person name="Castelle C.J."/>
            <person name="Probst A.J."/>
            <person name="Thomas B.C."/>
            <person name="Singh A."/>
            <person name="Wilkins M.J."/>
            <person name="Karaoz U."/>
            <person name="Brodie E.L."/>
            <person name="Williams K.H."/>
            <person name="Hubbard S.S."/>
            <person name="Banfield J.F."/>
        </authorList>
    </citation>
    <scope>NUCLEOTIDE SEQUENCE [LARGE SCALE GENOMIC DNA]</scope>
</reference>
<dbReference type="GO" id="GO:0051301">
    <property type="term" value="P:cell division"/>
    <property type="evidence" value="ECO:0007669"/>
    <property type="project" value="UniProtKB-KW"/>
</dbReference>
<dbReference type="InterPro" id="IPR000713">
    <property type="entry name" value="Mur_ligase_N"/>
</dbReference>
<dbReference type="EMBL" id="MHTE01000033">
    <property type="protein sequence ID" value="OHA56470.1"/>
    <property type="molecule type" value="Genomic_DNA"/>
</dbReference>
<keyword evidence="8 14" id="KW-0067">ATP-binding</keyword>
<dbReference type="SUPFAM" id="SSF53244">
    <property type="entry name" value="MurD-like peptide ligases, peptide-binding domain"/>
    <property type="match status" value="1"/>
</dbReference>
<evidence type="ECO:0000256" key="10">
    <source>
        <dbReference type="ARBA" id="ARBA00022984"/>
    </source>
</evidence>
<comment type="pathway">
    <text evidence="2 14">Cell wall biogenesis; peptidoglycan biosynthesis.</text>
</comment>
<dbReference type="Proteomes" id="UP000178226">
    <property type="component" value="Unassembled WGS sequence"/>
</dbReference>
<evidence type="ECO:0000256" key="5">
    <source>
        <dbReference type="ARBA" id="ARBA00022598"/>
    </source>
</evidence>
<keyword evidence="5 14" id="KW-0436">Ligase</keyword>
<evidence type="ECO:0000256" key="11">
    <source>
        <dbReference type="ARBA" id="ARBA00023306"/>
    </source>
</evidence>
<evidence type="ECO:0000313" key="19">
    <source>
        <dbReference type="Proteomes" id="UP000178226"/>
    </source>
</evidence>
<dbReference type="Pfam" id="PF02875">
    <property type="entry name" value="Mur_ligase_C"/>
    <property type="match status" value="1"/>
</dbReference>
<comment type="catalytic activity">
    <reaction evidence="13 14">
        <text>UDP-N-acetyl-alpha-D-muramate + L-alanine + ATP = UDP-N-acetyl-alpha-D-muramoyl-L-alanine + ADP + phosphate + H(+)</text>
        <dbReference type="Rhea" id="RHEA:23372"/>
        <dbReference type="ChEBI" id="CHEBI:15378"/>
        <dbReference type="ChEBI" id="CHEBI:30616"/>
        <dbReference type="ChEBI" id="CHEBI:43474"/>
        <dbReference type="ChEBI" id="CHEBI:57972"/>
        <dbReference type="ChEBI" id="CHEBI:70757"/>
        <dbReference type="ChEBI" id="CHEBI:83898"/>
        <dbReference type="ChEBI" id="CHEBI:456216"/>
        <dbReference type="EC" id="6.3.2.8"/>
    </reaction>
</comment>
<dbReference type="GO" id="GO:0008360">
    <property type="term" value="P:regulation of cell shape"/>
    <property type="evidence" value="ECO:0007669"/>
    <property type="project" value="UniProtKB-KW"/>
</dbReference>
<keyword evidence="11 14" id="KW-0131">Cell cycle</keyword>
<feature type="domain" description="Mur ligase central" evidence="17">
    <location>
        <begin position="114"/>
        <end position="295"/>
    </location>
</feature>
<dbReference type="PANTHER" id="PTHR43445">
    <property type="entry name" value="UDP-N-ACETYLMURAMATE--L-ALANINE LIGASE-RELATED"/>
    <property type="match status" value="1"/>
</dbReference>
<evidence type="ECO:0000256" key="12">
    <source>
        <dbReference type="ARBA" id="ARBA00023316"/>
    </source>
</evidence>
<evidence type="ECO:0000256" key="4">
    <source>
        <dbReference type="ARBA" id="ARBA00022490"/>
    </source>
</evidence>
<dbReference type="AlphaFoldDB" id="A0A1G2Q7F3"/>
<dbReference type="Gene3D" id="3.90.190.20">
    <property type="entry name" value="Mur ligase, C-terminal domain"/>
    <property type="match status" value="1"/>
</dbReference>
<dbReference type="Pfam" id="PF08245">
    <property type="entry name" value="Mur_ligase_M"/>
    <property type="match status" value="1"/>
</dbReference>
<evidence type="ECO:0000256" key="14">
    <source>
        <dbReference type="HAMAP-Rule" id="MF_00046"/>
    </source>
</evidence>
<dbReference type="NCBIfam" id="TIGR01082">
    <property type="entry name" value="murC"/>
    <property type="match status" value="1"/>
</dbReference>
<name>A0A1G2Q7F3_9BACT</name>
<gene>
    <name evidence="14" type="primary">murC</name>
    <name evidence="18" type="ORF">A2441_01635</name>
</gene>
<keyword evidence="12 14" id="KW-0961">Cell wall biogenesis/degradation</keyword>
<keyword evidence="10 14" id="KW-0573">Peptidoglycan synthesis</keyword>
<dbReference type="SUPFAM" id="SSF51984">
    <property type="entry name" value="MurCD N-terminal domain"/>
    <property type="match status" value="1"/>
</dbReference>
<dbReference type="UniPathway" id="UPA00219"/>
<dbReference type="GO" id="GO:0009252">
    <property type="term" value="P:peptidoglycan biosynthetic process"/>
    <property type="evidence" value="ECO:0007669"/>
    <property type="project" value="UniProtKB-UniRule"/>
</dbReference>
<dbReference type="EC" id="6.3.2.8" evidence="3 14"/>
<dbReference type="HAMAP" id="MF_00046">
    <property type="entry name" value="MurC"/>
    <property type="match status" value="1"/>
</dbReference>
<keyword evidence="9 14" id="KW-0133">Cell shape</keyword>
<proteinExistence type="inferred from homology"/>
<dbReference type="SUPFAM" id="SSF53623">
    <property type="entry name" value="MurD-like peptide ligases, catalytic domain"/>
    <property type="match status" value="1"/>
</dbReference>
<accession>A0A1G2Q7F3</accession>
<evidence type="ECO:0000256" key="2">
    <source>
        <dbReference type="ARBA" id="ARBA00004752"/>
    </source>
</evidence>
<dbReference type="InterPro" id="IPR005758">
    <property type="entry name" value="UDP-N-AcMur_Ala_ligase_MurC"/>
</dbReference>
<comment type="function">
    <text evidence="14">Cell wall formation.</text>
</comment>
<evidence type="ECO:0000256" key="7">
    <source>
        <dbReference type="ARBA" id="ARBA00022741"/>
    </source>
</evidence>